<dbReference type="STRING" id="553311.SAMN05216231_2882"/>
<dbReference type="EMBL" id="FNKD01000003">
    <property type="protein sequence ID" value="SDQ87929.1"/>
    <property type="molecule type" value="Genomic_DNA"/>
</dbReference>
<dbReference type="GO" id="GO:0008236">
    <property type="term" value="F:serine-type peptidase activity"/>
    <property type="evidence" value="ECO:0007669"/>
    <property type="project" value="InterPro"/>
</dbReference>
<evidence type="ECO:0000313" key="2">
    <source>
        <dbReference type="EMBL" id="SDQ87929.1"/>
    </source>
</evidence>
<gene>
    <name evidence="2" type="ORF">SAMN05216231_2882</name>
</gene>
<evidence type="ECO:0000313" key="3">
    <source>
        <dbReference type="Proteomes" id="UP000199444"/>
    </source>
</evidence>
<proteinExistence type="predicted"/>
<dbReference type="SUPFAM" id="SSF53474">
    <property type="entry name" value="alpha/beta-Hydrolases"/>
    <property type="match status" value="1"/>
</dbReference>
<evidence type="ECO:0000259" key="1">
    <source>
        <dbReference type="Pfam" id="PF00326"/>
    </source>
</evidence>
<dbReference type="Gene3D" id="3.40.50.1820">
    <property type="entry name" value="alpha/beta hydrolase"/>
    <property type="match status" value="1"/>
</dbReference>
<feature type="domain" description="Peptidase S9 prolyl oligopeptidase catalytic" evidence="1">
    <location>
        <begin position="94"/>
        <end position="253"/>
    </location>
</feature>
<keyword evidence="3" id="KW-1185">Reference proteome</keyword>
<sequence>MIGIFHKQIKSIPCLIIVDSAKEKEPLPTLTYFHGFTSAKEHNLPLAYLQAEKGYRVILPDSMYHGEREAEISTNKKQISFWDIVMQNVNELKFIKGALDEENLILDDRFGIAGTSMGGITTAAALTQFPWVKVAGVLMGSPKITTYAKTLVNSFKKMGDLPVTDEMIDQLYEQLQHYDLSNHVEKLQERPLLFWHGENDSVVPFDHSYTFFEDAKQHYSDQGKIQFLKETNTGHKVSRYAILETVKWFEKHL</sequence>
<dbReference type="Pfam" id="PF00326">
    <property type="entry name" value="Peptidase_S9"/>
    <property type="match status" value="1"/>
</dbReference>
<dbReference type="AlphaFoldDB" id="A0A1H1EHK3"/>
<dbReference type="Proteomes" id="UP000199444">
    <property type="component" value="Unassembled WGS sequence"/>
</dbReference>
<dbReference type="PANTHER" id="PTHR47381:SF3">
    <property type="entry name" value="ALPHA_BETA-HYDROLASES SUPERFAMILY PROTEIN"/>
    <property type="match status" value="1"/>
</dbReference>
<dbReference type="InterPro" id="IPR001375">
    <property type="entry name" value="Peptidase_S9_cat"/>
</dbReference>
<accession>A0A1H1EHK3</accession>
<organism evidence="2 3">
    <name type="scientific">Virgibacillus salinus</name>
    <dbReference type="NCBI Taxonomy" id="553311"/>
    <lineage>
        <taxon>Bacteria</taxon>
        <taxon>Bacillati</taxon>
        <taxon>Bacillota</taxon>
        <taxon>Bacilli</taxon>
        <taxon>Bacillales</taxon>
        <taxon>Bacillaceae</taxon>
        <taxon>Virgibacillus</taxon>
    </lineage>
</organism>
<dbReference type="PANTHER" id="PTHR47381">
    <property type="entry name" value="ALPHA/BETA-HYDROLASES SUPERFAMILY PROTEIN"/>
    <property type="match status" value="1"/>
</dbReference>
<dbReference type="GO" id="GO:0006508">
    <property type="term" value="P:proteolysis"/>
    <property type="evidence" value="ECO:0007669"/>
    <property type="project" value="InterPro"/>
</dbReference>
<name>A0A1H1EHK3_9BACI</name>
<dbReference type="InterPro" id="IPR029058">
    <property type="entry name" value="AB_hydrolase_fold"/>
</dbReference>
<protein>
    <recommendedName>
        <fullName evidence="1">Peptidase S9 prolyl oligopeptidase catalytic domain-containing protein</fullName>
    </recommendedName>
</protein>
<dbReference type="RefSeq" id="WP_092493659.1">
    <property type="nucleotide sequence ID" value="NZ_FNKD01000003.1"/>
</dbReference>
<reference evidence="2 3" key="1">
    <citation type="submission" date="2016-10" db="EMBL/GenBank/DDBJ databases">
        <authorList>
            <person name="de Groot N.N."/>
        </authorList>
    </citation>
    <scope>NUCLEOTIDE SEQUENCE [LARGE SCALE GENOMIC DNA]</scope>
    <source>
        <strain evidence="2 3">CGMCC 1.10449</strain>
    </source>
</reference>